<dbReference type="Pfam" id="PF00403">
    <property type="entry name" value="HMA"/>
    <property type="match status" value="1"/>
</dbReference>
<accession>A0A643FCL0</accession>
<evidence type="ECO:0000256" key="4">
    <source>
        <dbReference type="ARBA" id="ARBA00022466"/>
    </source>
</evidence>
<feature type="chain" id="PRO_5024900462" description="Periplasmic mercury ion-binding protein" evidence="11">
    <location>
        <begin position="23"/>
        <end position="96"/>
    </location>
</feature>
<comment type="caution">
    <text evidence="13">The sequence shown here is derived from an EMBL/GenBank/DDBJ whole genome shotgun (WGS) entry which is preliminary data.</text>
</comment>
<feature type="domain" description="HMA" evidence="12">
    <location>
        <begin position="25"/>
        <end position="91"/>
    </location>
</feature>
<dbReference type="Gene3D" id="3.30.70.100">
    <property type="match status" value="1"/>
</dbReference>
<dbReference type="InterPro" id="IPR036163">
    <property type="entry name" value="HMA_dom_sf"/>
</dbReference>
<evidence type="ECO:0000256" key="5">
    <source>
        <dbReference type="ARBA" id="ARBA00022723"/>
    </source>
</evidence>
<dbReference type="PRINTS" id="PR00946">
    <property type="entry name" value="HGSCAVENGER"/>
</dbReference>
<dbReference type="InterPro" id="IPR006121">
    <property type="entry name" value="HMA_dom"/>
</dbReference>
<evidence type="ECO:0000256" key="11">
    <source>
        <dbReference type="SAM" id="SignalP"/>
    </source>
</evidence>
<comment type="subunit">
    <text evidence="3">Monomer.</text>
</comment>
<organism evidence="13 14">
    <name type="scientific">Ideonella dechloratans</name>
    <dbReference type="NCBI Taxonomy" id="36863"/>
    <lineage>
        <taxon>Bacteria</taxon>
        <taxon>Pseudomonadati</taxon>
        <taxon>Pseudomonadota</taxon>
        <taxon>Betaproteobacteria</taxon>
        <taxon>Burkholderiales</taxon>
        <taxon>Sphaerotilaceae</taxon>
        <taxon>Ideonella</taxon>
    </lineage>
</organism>
<evidence type="ECO:0000259" key="12">
    <source>
        <dbReference type="PROSITE" id="PS50846"/>
    </source>
</evidence>
<dbReference type="AlphaFoldDB" id="A0A643FCL0"/>
<feature type="signal peptide" evidence="11">
    <location>
        <begin position="1"/>
        <end position="22"/>
    </location>
</feature>
<dbReference type="GO" id="GO:0015097">
    <property type="term" value="F:mercury ion transmembrane transporter activity"/>
    <property type="evidence" value="ECO:0007669"/>
    <property type="project" value="UniProtKB-UniRule"/>
</dbReference>
<dbReference type="OrthoDB" id="7205933at2"/>
<dbReference type="InterPro" id="IPR017969">
    <property type="entry name" value="Heavy-metal-associated_CS"/>
</dbReference>
<keyword evidence="4 10" id="KW-0475">Mercuric resistance</keyword>
<evidence type="ECO:0000313" key="14">
    <source>
        <dbReference type="Proteomes" id="UP000430120"/>
    </source>
</evidence>
<evidence type="ECO:0000256" key="9">
    <source>
        <dbReference type="ARBA" id="ARBA00045344"/>
    </source>
</evidence>
<dbReference type="GO" id="GO:0045340">
    <property type="term" value="F:mercury ion binding"/>
    <property type="evidence" value="ECO:0007669"/>
    <property type="project" value="UniProtKB-UniRule"/>
</dbReference>
<keyword evidence="14" id="KW-1185">Reference proteome</keyword>
<dbReference type="GO" id="GO:0042597">
    <property type="term" value="C:periplasmic space"/>
    <property type="evidence" value="ECO:0007669"/>
    <property type="project" value="UniProtKB-SubCell"/>
</dbReference>
<dbReference type="InterPro" id="IPR011795">
    <property type="entry name" value="MerP"/>
</dbReference>
<evidence type="ECO:0000313" key="13">
    <source>
        <dbReference type="EMBL" id="KAB0583043.1"/>
    </source>
</evidence>
<evidence type="ECO:0000256" key="6">
    <source>
        <dbReference type="ARBA" id="ARBA00022729"/>
    </source>
</evidence>
<name>A0A643FCL0_IDEDE</name>
<keyword evidence="7 10" id="KW-0574">Periplasm</keyword>
<dbReference type="PROSITE" id="PS01047">
    <property type="entry name" value="HMA_1"/>
    <property type="match status" value="1"/>
</dbReference>
<evidence type="ECO:0000256" key="1">
    <source>
        <dbReference type="ARBA" id="ARBA00004418"/>
    </source>
</evidence>
<comment type="subcellular location">
    <subcellularLocation>
        <location evidence="1 10">Periplasm</location>
    </subcellularLocation>
</comment>
<sequence>MKPLLTLTGALAALALAAPALAAPQQVTLNVPTMDCATCPITIRVALMKVPGVSKAVVSYNKRTAKVSYDDAKTDVAALMRATEGVGYPSFKADEQ</sequence>
<dbReference type="EMBL" id="VZPB01000019">
    <property type="protein sequence ID" value="KAB0583043.1"/>
    <property type="molecule type" value="Genomic_DNA"/>
</dbReference>
<reference evidence="13 14" key="1">
    <citation type="submission" date="2019-09" db="EMBL/GenBank/DDBJ databases">
        <title>Draft genome sequences of 48 bacterial type strains from the CCUG.</title>
        <authorList>
            <person name="Tunovic T."/>
            <person name="Pineiro-Iglesias B."/>
            <person name="Unosson C."/>
            <person name="Inganas E."/>
            <person name="Ohlen M."/>
            <person name="Cardew S."/>
            <person name="Jensie-Markopoulos S."/>
            <person name="Salva-Serra F."/>
            <person name="Jaen-Luchoro D."/>
            <person name="Karlsson R."/>
            <person name="Svensson-Stadler L."/>
            <person name="Chun J."/>
            <person name="Moore E."/>
        </authorList>
    </citation>
    <scope>NUCLEOTIDE SEQUENCE [LARGE SCALE GENOMIC DNA]</scope>
    <source>
        <strain evidence="13 14">CCUG 30977</strain>
    </source>
</reference>
<evidence type="ECO:0000256" key="3">
    <source>
        <dbReference type="ARBA" id="ARBA00011245"/>
    </source>
</evidence>
<dbReference type="PROSITE" id="PS50846">
    <property type="entry name" value="HMA_2"/>
    <property type="match status" value="1"/>
</dbReference>
<keyword evidence="8 10" id="KW-0476">Mercury</keyword>
<dbReference type="NCBIfam" id="TIGR02052">
    <property type="entry name" value="MerP"/>
    <property type="match status" value="1"/>
</dbReference>
<dbReference type="RefSeq" id="WP_151123994.1">
    <property type="nucleotide sequence ID" value="NZ_CP088081.1"/>
</dbReference>
<comment type="function">
    <text evidence="9 10">Involved in mercury resistance. Acts as a mercury scavenger that specifically binds to a mercuric ion in the periplasm and probably passes it to the cytoplasmic mercuric reductase MerA via the mercuric transport protein MerT.</text>
</comment>
<dbReference type="CDD" id="cd00371">
    <property type="entry name" value="HMA"/>
    <property type="match status" value="1"/>
</dbReference>
<dbReference type="InterPro" id="IPR001802">
    <property type="entry name" value="MerP/CopZ"/>
</dbReference>
<comment type="similarity">
    <text evidence="2">Belongs to the MerP family.</text>
</comment>
<dbReference type="SUPFAM" id="SSF55008">
    <property type="entry name" value="HMA, heavy metal-associated domain"/>
    <property type="match status" value="1"/>
</dbReference>
<gene>
    <name evidence="10 13" type="primary">merP</name>
    <name evidence="13" type="ORF">F7Q92_09935</name>
</gene>
<dbReference type="Proteomes" id="UP000430120">
    <property type="component" value="Unassembled WGS sequence"/>
</dbReference>
<proteinExistence type="inferred from homology"/>
<keyword evidence="5 10" id="KW-0479">Metal-binding</keyword>
<evidence type="ECO:0000256" key="10">
    <source>
        <dbReference type="RuleBase" id="RU361212"/>
    </source>
</evidence>
<keyword evidence="6 11" id="KW-0732">Signal</keyword>
<evidence type="ECO:0000256" key="7">
    <source>
        <dbReference type="ARBA" id="ARBA00022764"/>
    </source>
</evidence>
<evidence type="ECO:0000256" key="2">
    <source>
        <dbReference type="ARBA" id="ARBA00005938"/>
    </source>
</evidence>
<evidence type="ECO:0000256" key="8">
    <source>
        <dbReference type="ARBA" id="ARBA00022914"/>
    </source>
</evidence>
<protein>
    <recommendedName>
        <fullName evidence="10">Periplasmic mercury ion-binding protein</fullName>
    </recommendedName>
</protein>